<dbReference type="PANTHER" id="PTHR22996:SF0">
    <property type="entry name" value="RE60872P-RELATED"/>
    <property type="match status" value="1"/>
</dbReference>
<dbReference type="GO" id="GO:0008270">
    <property type="term" value="F:zinc ion binding"/>
    <property type="evidence" value="ECO:0007669"/>
    <property type="project" value="UniProtKB-KW"/>
</dbReference>
<dbReference type="Pfam" id="PF13920">
    <property type="entry name" value="zf-C3HC4_3"/>
    <property type="match status" value="1"/>
</dbReference>
<accession>A4S8Y8</accession>
<dbReference type="SUPFAM" id="SSF57850">
    <property type="entry name" value="RING/U-box"/>
    <property type="match status" value="1"/>
</dbReference>
<keyword evidence="3" id="KW-0449">Lipoprotein</keyword>
<evidence type="ECO:0000256" key="3">
    <source>
        <dbReference type="ARBA" id="ARBA00023288"/>
    </source>
</evidence>
<dbReference type="InterPro" id="IPR013083">
    <property type="entry name" value="Znf_RING/FYVE/PHD"/>
</dbReference>
<dbReference type="GeneID" id="5006014"/>
<evidence type="ECO:0000256" key="4">
    <source>
        <dbReference type="ARBA" id="ARBA00025721"/>
    </source>
</evidence>
<organism evidence="7 8">
    <name type="scientific">Ostreococcus lucimarinus (strain CCE9901)</name>
    <dbReference type="NCBI Taxonomy" id="436017"/>
    <lineage>
        <taxon>Eukaryota</taxon>
        <taxon>Viridiplantae</taxon>
        <taxon>Chlorophyta</taxon>
        <taxon>Mamiellophyceae</taxon>
        <taxon>Mamiellales</taxon>
        <taxon>Bathycoccaceae</taxon>
        <taxon>Ostreococcus</taxon>
    </lineage>
</organism>
<dbReference type="OrthoDB" id="1711136at2759"/>
<dbReference type="GO" id="GO:0061630">
    <property type="term" value="F:ubiquitin protein ligase activity"/>
    <property type="evidence" value="ECO:0007669"/>
    <property type="project" value="UniProtKB-EC"/>
</dbReference>
<dbReference type="GO" id="GO:0016567">
    <property type="term" value="P:protein ubiquitination"/>
    <property type="evidence" value="ECO:0007669"/>
    <property type="project" value="TreeGrafter"/>
</dbReference>
<proteinExistence type="inferred from homology"/>
<dbReference type="InterPro" id="IPR045194">
    <property type="entry name" value="MGRN1/RNF157-like"/>
</dbReference>
<sequence>IYVHGSSYELQEIYGIESCDNVGLSSADVGEECVICLTEPRDTTVLPCRHLCMCAECAHALRSQLTGNVCPICRNPVESLLEIKVAGDAAP</sequence>
<dbReference type="EMBL" id="CP000596">
    <property type="protein sequence ID" value="ABP00268.1"/>
    <property type="molecule type" value="Genomic_DNA"/>
</dbReference>
<dbReference type="KEGG" id="olu:OSTLU_37681"/>
<reference evidence="7 8" key="1">
    <citation type="journal article" date="2007" name="Proc. Natl. Acad. Sci. U.S.A.">
        <title>The tiny eukaryote Ostreococcus provides genomic insights into the paradox of plankton speciation.</title>
        <authorList>
            <person name="Palenik B."/>
            <person name="Grimwood J."/>
            <person name="Aerts A."/>
            <person name="Rouze P."/>
            <person name="Salamov A."/>
            <person name="Putnam N."/>
            <person name="Dupont C."/>
            <person name="Jorgensen R."/>
            <person name="Derelle E."/>
            <person name="Rombauts S."/>
            <person name="Zhou K."/>
            <person name="Otillar R."/>
            <person name="Merchant S.S."/>
            <person name="Podell S."/>
            <person name="Gaasterland T."/>
            <person name="Napoli C."/>
            <person name="Gendler K."/>
            <person name="Manuell A."/>
            <person name="Tai V."/>
            <person name="Vallon O."/>
            <person name="Piganeau G."/>
            <person name="Jancek S."/>
            <person name="Heijde M."/>
            <person name="Jabbari K."/>
            <person name="Bowler C."/>
            <person name="Lohr M."/>
            <person name="Robbens S."/>
            <person name="Werner G."/>
            <person name="Dubchak I."/>
            <person name="Pazour G.J."/>
            <person name="Ren Q."/>
            <person name="Paulsen I."/>
            <person name="Delwiche C."/>
            <person name="Schmutz J."/>
            <person name="Rokhsar D."/>
            <person name="Van de Peer Y."/>
            <person name="Moreau H."/>
            <person name="Grigoriev I.V."/>
        </authorList>
    </citation>
    <scope>NUCLEOTIDE SEQUENCE [LARGE SCALE GENOMIC DNA]</scope>
    <source>
        <strain evidence="7 8">CCE9901</strain>
    </source>
</reference>
<dbReference type="eggNOG" id="KOG4265">
    <property type="taxonomic scope" value="Eukaryota"/>
</dbReference>
<dbReference type="HOGENOM" id="CLU_188075_0_0_1"/>
<evidence type="ECO:0000313" key="8">
    <source>
        <dbReference type="Proteomes" id="UP000001568"/>
    </source>
</evidence>
<dbReference type="Proteomes" id="UP000001568">
    <property type="component" value="Chromosome 16"/>
</dbReference>
<name>A4S8Y8_OSTLU</name>
<evidence type="ECO:0000259" key="6">
    <source>
        <dbReference type="PROSITE" id="PS50089"/>
    </source>
</evidence>
<dbReference type="Gramene" id="ABP00268">
    <property type="protein sequence ID" value="ABP00268"/>
    <property type="gene ID" value="OSTLU_37681"/>
</dbReference>
<evidence type="ECO:0000256" key="5">
    <source>
        <dbReference type="PROSITE-ProRule" id="PRU00175"/>
    </source>
</evidence>
<comment type="similarity">
    <text evidence="4">Belongs to the RING-type zinc finger family. LOG2 subfamily.</text>
</comment>
<evidence type="ECO:0000256" key="2">
    <source>
        <dbReference type="ARBA" id="ARBA00022723"/>
    </source>
</evidence>
<keyword evidence="8" id="KW-1185">Reference proteome</keyword>
<dbReference type="RefSeq" id="XP_001421974.1">
    <property type="nucleotide sequence ID" value="XM_001421937.1"/>
</dbReference>
<dbReference type="SMART" id="SM00184">
    <property type="entry name" value="RING"/>
    <property type="match status" value="1"/>
</dbReference>
<keyword evidence="5" id="KW-0862">Zinc</keyword>
<keyword evidence="5" id="KW-0863">Zinc-finger</keyword>
<keyword evidence="1" id="KW-0808">Transferase</keyword>
<dbReference type="AlphaFoldDB" id="A4S8Y8"/>
<dbReference type="OMA" id="CAECAHA"/>
<dbReference type="PROSITE" id="PS50089">
    <property type="entry name" value="ZF_RING_2"/>
    <property type="match status" value="1"/>
</dbReference>
<keyword evidence="2" id="KW-0479">Metal-binding</keyword>
<dbReference type="FunFam" id="3.30.40.10:FF:000115">
    <property type="entry name" value="probable E3 ubiquitin-protein ligase LOG2"/>
    <property type="match status" value="1"/>
</dbReference>
<gene>
    <name evidence="7" type="ORF">OSTLU_37681</name>
</gene>
<dbReference type="PANTHER" id="PTHR22996">
    <property type="entry name" value="MAHOGUNIN"/>
    <property type="match status" value="1"/>
</dbReference>
<dbReference type="Gene3D" id="3.30.40.10">
    <property type="entry name" value="Zinc/RING finger domain, C3HC4 (zinc finger)"/>
    <property type="match status" value="1"/>
</dbReference>
<protein>
    <recommendedName>
        <fullName evidence="6">RING-type domain-containing protein</fullName>
    </recommendedName>
</protein>
<evidence type="ECO:0000256" key="1">
    <source>
        <dbReference type="ARBA" id="ARBA00022679"/>
    </source>
</evidence>
<dbReference type="InterPro" id="IPR001841">
    <property type="entry name" value="Znf_RING"/>
</dbReference>
<feature type="domain" description="RING-type" evidence="6">
    <location>
        <begin position="33"/>
        <end position="74"/>
    </location>
</feature>
<feature type="non-terminal residue" evidence="7">
    <location>
        <position position="1"/>
    </location>
</feature>
<evidence type="ECO:0000313" key="7">
    <source>
        <dbReference type="EMBL" id="ABP00268.1"/>
    </source>
</evidence>